<gene>
    <name evidence="1" type="ORF">ACFFTO_28895</name>
</gene>
<protein>
    <submittedName>
        <fullName evidence="1">Uncharacterized protein</fullName>
    </submittedName>
</protein>
<accession>A0ABV5UA17</accession>
<dbReference type="Proteomes" id="UP001589535">
    <property type="component" value="Unassembled WGS sequence"/>
</dbReference>
<dbReference type="RefSeq" id="WP_378199898.1">
    <property type="nucleotide sequence ID" value="NZ_JBHMBK010000024.1"/>
</dbReference>
<name>A0ABV5UA17_9PSEU</name>
<sequence>MLAGLDAEAFAWSLMSFVASRSFRRAIAADPALERRLVEQHSQTLS</sequence>
<reference evidence="1 2" key="1">
    <citation type="submission" date="2024-09" db="EMBL/GenBank/DDBJ databases">
        <authorList>
            <person name="Sun Q."/>
            <person name="Mori K."/>
        </authorList>
    </citation>
    <scope>NUCLEOTIDE SEQUENCE [LARGE SCALE GENOMIC DNA]</scope>
    <source>
        <strain evidence="1 2">JCM 13852</strain>
    </source>
</reference>
<comment type="caution">
    <text evidence="1">The sequence shown here is derived from an EMBL/GenBank/DDBJ whole genome shotgun (WGS) entry which is preliminary data.</text>
</comment>
<organism evidence="1 2">
    <name type="scientific">Amycolatopsis plumensis</name>
    <dbReference type="NCBI Taxonomy" id="236508"/>
    <lineage>
        <taxon>Bacteria</taxon>
        <taxon>Bacillati</taxon>
        <taxon>Actinomycetota</taxon>
        <taxon>Actinomycetes</taxon>
        <taxon>Pseudonocardiales</taxon>
        <taxon>Pseudonocardiaceae</taxon>
        <taxon>Amycolatopsis</taxon>
    </lineage>
</organism>
<keyword evidence="2" id="KW-1185">Reference proteome</keyword>
<dbReference type="EMBL" id="JBHMBK010000024">
    <property type="protein sequence ID" value="MFB9688214.1"/>
    <property type="molecule type" value="Genomic_DNA"/>
</dbReference>
<proteinExistence type="predicted"/>
<evidence type="ECO:0000313" key="1">
    <source>
        <dbReference type="EMBL" id="MFB9688214.1"/>
    </source>
</evidence>
<evidence type="ECO:0000313" key="2">
    <source>
        <dbReference type="Proteomes" id="UP001589535"/>
    </source>
</evidence>